<dbReference type="Pfam" id="PF01476">
    <property type="entry name" value="LysM"/>
    <property type="match status" value="4"/>
</dbReference>
<dbReference type="RefSeq" id="WP_092736448.1">
    <property type="nucleotide sequence ID" value="NZ_FNAS01000007.1"/>
</dbReference>
<dbReference type="PROSITE" id="PS51782">
    <property type="entry name" value="LYSM"/>
    <property type="match status" value="3"/>
</dbReference>
<keyword evidence="5" id="KW-1185">Reference proteome</keyword>
<feature type="chain" id="PRO_5011466344" evidence="2">
    <location>
        <begin position="19"/>
        <end position="639"/>
    </location>
</feature>
<keyword evidence="2" id="KW-0732">Signal</keyword>
<dbReference type="AlphaFoldDB" id="A0A1G7C585"/>
<dbReference type="InterPro" id="IPR036779">
    <property type="entry name" value="LysM_dom_sf"/>
</dbReference>
<evidence type="ECO:0000256" key="2">
    <source>
        <dbReference type="SAM" id="SignalP"/>
    </source>
</evidence>
<dbReference type="EMBL" id="FNAS01000007">
    <property type="protein sequence ID" value="SDE34467.1"/>
    <property type="molecule type" value="Genomic_DNA"/>
</dbReference>
<feature type="compositionally biased region" description="Basic and acidic residues" evidence="1">
    <location>
        <begin position="147"/>
        <end position="160"/>
    </location>
</feature>
<dbReference type="Gene3D" id="3.10.350.10">
    <property type="entry name" value="LysM domain"/>
    <property type="match status" value="4"/>
</dbReference>
<dbReference type="SMART" id="SM00257">
    <property type="entry name" value="LysM"/>
    <property type="match status" value="4"/>
</dbReference>
<dbReference type="Gene3D" id="3.40.50.2300">
    <property type="match status" value="2"/>
</dbReference>
<gene>
    <name evidence="4" type="ORF">SAMN05421544_10757</name>
</gene>
<dbReference type="InterPro" id="IPR018392">
    <property type="entry name" value="LysM"/>
</dbReference>
<evidence type="ECO:0000259" key="3">
    <source>
        <dbReference type="PROSITE" id="PS51782"/>
    </source>
</evidence>
<protein>
    <submittedName>
        <fullName evidence="4">ABC-type branched-chain amino acid transport system, substrate-binding protein</fullName>
    </submittedName>
</protein>
<feature type="region of interest" description="Disordered" evidence="1">
    <location>
        <begin position="147"/>
        <end position="166"/>
    </location>
</feature>
<dbReference type="OrthoDB" id="2149800at2"/>
<sequence>MKKLFIAPIFLFSFLLSAQTHKVSAKETLYSISKKYGMSLQELYRLNPNLKDGKLQIGDVLKVSKNVVVQKQPQSYDTKTSGKYGKIVLEPKQTLYGISRQYHISIDDLKKLNPNLEMKIGEEVVLPEALIRKYGNMQPAENHITAAKEESPTQKTDTQKAGDTYTVQPHDNYYRLTKRFNISKKELFLLNPSLEERGLRQGDVIRILRSDDNAIDTNIPKSESLKRNSDNVEMTKPEASDNTHGDNDNYLTYTVQQGDTIFGIINRFGITLDQLVALNSKLESGLKSGMILRIRKLDSSPYLKKGDNGLNVVLMLPFGFDEGEFKYRNLALDFLLGAKLAVEMNVKKGLPINLNVIDAGDERTFKKSLRQINPADTDLIVGPLFKSNVIEVLDYVKGSNTPVVAPFANSEDMYGYGNLIIVETDKKIYAQRIAKEIKDIYSNQKIYIVSGSDKDNAQSIKQNLPDAIGAQVKIVASADEIKSEKNMMTGQNIPIIAVLASDDDSVGESFSSKVIELSKEDESLRTFSMFYTPAFDTHSGELGKVHLVYIMDRKINSGGDFEKEVLAAYKSKYCKSPSKYAVVGFDVMNDMLAREDKKGQIFKHMNKSQTELATKFEFERIKADGAYVNTGYRVVRLLP</sequence>
<feature type="compositionally biased region" description="Basic and acidic residues" evidence="1">
    <location>
        <begin position="223"/>
        <end position="247"/>
    </location>
</feature>
<dbReference type="PANTHER" id="PTHR33734:SF22">
    <property type="entry name" value="MEMBRANE-BOUND LYTIC MUREIN TRANSGLYCOSYLASE D"/>
    <property type="match status" value="1"/>
</dbReference>
<feature type="domain" description="LysM" evidence="3">
    <location>
        <begin position="251"/>
        <end position="294"/>
    </location>
</feature>
<dbReference type="GO" id="GO:0008932">
    <property type="term" value="F:lytic endotransglycosylase activity"/>
    <property type="evidence" value="ECO:0007669"/>
    <property type="project" value="TreeGrafter"/>
</dbReference>
<evidence type="ECO:0000313" key="5">
    <source>
        <dbReference type="Proteomes" id="UP000198517"/>
    </source>
</evidence>
<dbReference type="CDD" id="cd00118">
    <property type="entry name" value="LysM"/>
    <property type="match status" value="4"/>
</dbReference>
<organism evidence="4 5">
    <name type="scientific">Riemerella columbipharyngis</name>
    <dbReference type="NCBI Taxonomy" id="1071918"/>
    <lineage>
        <taxon>Bacteria</taxon>
        <taxon>Pseudomonadati</taxon>
        <taxon>Bacteroidota</taxon>
        <taxon>Flavobacteriia</taxon>
        <taxon>Flavobacteriales</taxon>
        <taxon>Weeksellaceae</taxon>
        <taxon>Riemerella</taxon>
    </lineage>
</organism>
<dbReference type="Proteomes" id="UP000198517">
    <property type="component" value="Unassembled WGS sequence"/>
</dbReference>
<evidence type="ECO:0000313" key="4">
    <source>
        <dbReference type="EMBL" id="SDE34467.1"/>
    </source>
</evidence>
<dbReference type="InterPro" id="IPR028082">
    <property type="entry name" value="Peripla_BP_I"/>
</dbReference>
<accession>A0A1G7C585</accession>
<dbReference type="SUPFAM" id="SSF53822">
    <property type="entry name" value="Periplasmic binding protein-like I"/>
    <property type="match status" value="1"/>
</dbReference>
<evidence type="ECO:0000256" key="1">
    <source>
        <dbReference type="SAM" id="MobiDB-lite"/>
    </source>
</evidence>
<name>A0A1G7C585_9FLAO</name>
<reference evidence="4 5" key="1">
    <citation type="submission" date="2016-10" db="EMBL/GenBank/DDBJ databases">
        <authorList>
            <person name="de Groot N.N."/>
        </authorList>
    </citation>
    <scope>NUCLEOTIDE SEQUENCE [LARGE SCALE GENOMIC DNA]</scope>
    <source>
        <strain evidence="4 5">DSM 24015</strain>
    </source>
</reference>
<feature type="signal peptide" evidence="2">
    <location>
        <begin position="1"/>
        <end position="18"/>
    </location>
</feature>
<proteinExistence type="predicted"/>
<dbReference type="SUPFAM" id="SSF54106">
    <property type="entry name" value="LysM domain"/>
    <property type="match status" value="3"/>
</dbReference>
<feature type="region of interest" description="Disordered" evidence="1">
    <location>
        <begin position="218"/>
        <end position="248"/>
    </location>
</feature>
<dbReference type="PANTHER" id="PTHR33734">
    <property type="entry name" value="LYSM DOMAIN-CONTAINING GPI-ANCHORED PROTEIN 2"/>
    <property type="match status" value="1"/>
</dbReference>
<feature type="domain" description="LysM" evidence="3">
    <location>
        <begin position="19"/>
        <end position="63"/>
    </location>
</feature>
<dbReference type="STRING" id="1071918.SAMN05421544_10757"/>
<feature type="domain" description="LysM" evidence="3">
    <location>
        <begin position="163"/>
        <end position="207"/>
    </location>
</feature>